<keyword evidence="3" id="KW-1185">Reference proteome</keyword>
<proteinExistence type="predicted"/>
<gene>
    <name evidence="2" type="ORF">QFW77_08115</name>
</gene>
<evidence type="ECO:0000256" key="1">
    <source>
        <dbReference type="SAM" id="SignalP"/>
    </source>
</evidence>
<dbReference type="EMBL" id="JARXRM010000028">
    <property type="protein sequence ID" value="MDH5822952.1"/>
    <property type="molecule type" value="Genomic_DNA"/>
</dbReference>
<dbReference type="InterPro" id="IPR046715">
    <property type="entry name" value="DUF6607"/>
</dbReference>
<keyword evidence="1" id="KW-0732">Signal</keyword>
<evidence type="ECO:0000313" key="2">
    <source>
        <dbReference type="EMBL" id="MDH5822952.1"/>
    </source>
</evidence>
<dbReference type="Proteomes" id="UP001156940">
    <property type="component" value="Unassembled WGS sequence"/>
</dbReference>
<evidence type="ECO:0000313" key="3">
    <source>
        <dbReference type="Proteomes" id="UP001156940"/>
    </source>
</evidence>
<reference evidence="2 3" key="1">
    <citation type="submission" date="2023-04" db="EMBL/GenBank/DDBJ databases">
        <title>Luteimonas endophyticus RD2P54.</title>
        <authorList>
            <person name="Sun J.-Q."/>
        </authorList>
    </citation>
    <scope>NUCLEOTIDE SEQUENCE [LARGE SCALE GENOMIC DNA]</scope>
    <source>
        <strain evidence="2 3">RD2P54</strain>
    </source>
</reference>
<organism evidence="2 3">
    <name type="scientific">Luteimonas endophytica</name>
    <dbReference type="NCBI Taxonomy" id="3042023"/>
    <lineage>
        <taxon>Bacteria</taxon>
        <taxon>Pseudomonadati</taxon>
        <taxon>Pseudomonadota</taxon>
        <taxon>Gammaproteobacteria</taxon>
        <taxon>Lysobacterales</taxon>
        <taxon>Lysobacteraceae</taxon>
        <taxon>Luteimonas</taxon>
    </lineage>
</organism>
<name>A0ABT6J8M5_9GAMM</name>
<comment type="caution">
    <text evidence="2">The sequence shown here is derived from an EMBL/GenBank/DDBJ whole genome shotgun (WGS) entry which is preliminary data.</text>
</comment>
<sequence>MTPAKLEILSPVAALLLWLSAATAAAEPSPPAPDPQRDREAILAMQGEYDVDFSFDETVLLAPGYERAPAKRSGGSEIVIVVEDGPERIVLQHILVDPGSGHVTKHWRQDWEYEAPRRFEFSADQTWQVRDIAPDLTRGAWTQCVYEVSDAPRYCGTGRWNHRYGVATWTSDRTWRPLPRREYTTREDYNALNVENRHTIVPGGWTHEQDNTKVVRAADGSTVRTIAREFGFNDYRSDAGVDFTPAIDYWRATEDYWARVRARWNTYLTQPPGLRLKTEVDGMAMIIPLFEQAQRVQDGDAVSDAEIGRVFAEWVEAAPPEARD</sequence>
<evidence type="ECO:0008006" key="4">
    <source>
        <dbReference type="Google" id="ProtNLM"/>
    </source>
</evidence>
<feature type="chain" id="PRO_5045722501" description="Secreted protein" evidence="1">
    <location>
        <begin position="25"/>
        <end position="324"/>
    </location>
</feature>
<dbReference type="Pfam" id="PF20311">
    <property type="entry name" value="DUF6607"/>
    <property type="match status" value="1"/>
</dbReference>
<feature type="signal peptide" evidence="1">
    <location>
        <begin position="1"/>
        <end position="24"/>
    </location>
</feature>
<dbReference type="RefSeq" id="WP_280573979.1">
    <property type="nucleotide sequence ID" value="NZ_JARXRM010000028.1"/>
</dbReference>
<protein>
    <recommendedName>
        <fullName evidence="4">Secreted protein</fullName>
    </recommendedName>
</protein>
<accession>A0ABT6J8M5</accession>